<gene>
    <name evidence="1" type="ORF">GCM10017653_38490</name>
</gene>
<evidence type="ECO:0000313" key="1">
    <source>
        <dbReference type="EMBL" id="GLK85779.1"/>
    </source>
</evidence>
<evidence type="ECO:0000313" key="2">
    <source>
        <dbReference type="Proteomes" id="UP001143330"/>
    </source>
</evidence>
<organism evidence="1 2">
    <name type="scientific">Ancylobacter defluvii</name>
    <dbReference type="NCBI Taxonomy" id="1282440"/>
    <lineage>
        <taxon>Bacteria</taxon>
        <taxon>Pseudomonadati</taxon>
        <taxon>Pseudomonadota</taxon>
        <taxon>Alphaproteobacteria</taxon>
        <taxon>Hyphomicrobiales</taxon>
        <taxon>Xanthobacteraceae</taxon>
        <taxon>Ancylobacter</taxon>
    </lineage>
</organism>
<accession>A0A9W6NBQ3</accession>
<protein>
    <submittedName>
        <fullName evidence="1">Uncharacterized protein</fullName>
    </submittedName>
</protein>
<dbReference type="AlphaFoldDB" id="A0A9W6NBQ3"/>
<reference evidence="1" key="2">
    <citation type="submission" date="2023-01" db="EMBL/GenBank/DDBJ databases">
        <authorList>
            <person name="Sun Q."/>
            <person name="Evtushenko L."/>
        </authorList>
    </citation>
    <scope>NUCLEOTIDE SEQUENCE</scope>
    <source>
        <strain evidence="1">VKM B-2789</strain>
    </source>
</reference>
<proteinExistence type="predicted"/>
<comment type="caution">
    <text evidence="1">The sequence shown here is derived from an EMBL/GenBank/DDBJ whole genome shotgun (WGS) entry which is preliminary data.</text>
</comment>
<dbReference type="AntiFam" id="ANF00193">
    <property type="entry name" value="Shadow ORF (opposite ilvB)"/>
</dbReference>
<sequence length="99" mass="10157">MTAKACAIAAGGSAGSTSVCEASAKLFILADWSGSSCSRPRPSELRRLTPEITSIGTESWRACAIAVMVLVRPGPVITSTTPGLPVTRALPLTMKPAPC</sequence>
<keyword evidence="2" id="KW-1185">Reference proteome</keyword>
<dbReference type="Proteomes" id="UP001143330">
    <property type="component" value="Unassembled WGS sequence"/>
</dbReference>
<reference evidence="1" key="1">
    <citation type="journal article" date="2014" name="Int. J. Syst. Evol. Microbiol.">
        <title>Complete genome sequence of Corynebacterium casei LMG S-19264T (=DSM 44701T), isolated from a smear-ripened cheese.</title>
        <authorList>
            <consortium name="US DOE Joint Genome Institute (JGI-PGF)"/>
            <person name="Walter F."/>
            <person name="Albersmeier A."/>
            <person name="Kalinowski J."/>
            <person name="Ruckert C."/>
        </authorList>
    </citation>
    <scope>NUCLEOTIDE SEQUENCE</scope>
    <source>
        <strain evidence="1">VKM B-2789</strain>
    </source>
</reference>
<name>A0A9W6NBQ3_9HYPH</name>
<dbReference type="EMBL" id="BSFM01000017">
    <property type="protein sequence ID" value="GLK85779.1"/>
    <property type="molecule type" value="Genomic_DNA"/>
</dbReference>